<dbReference type="InterPro" id="IPR003838">
    <property type="entry name" value="ABC3_permease_C"/>
</dbReference>
<keyword evidence="3 7" id="KW-0812">Transmembrane</keyword>
<evidence type="ECO:0000313" key="10">
    <source>
        <dbReference type="Proteomes" id="UP000031938"/>
    </source>
</evidence>
<feature type="transmembrane region" description="Helical" evidence="7">
    <location>
        <begin position="21"/>
        <end position="45"/>
    </location>
</feature>
<keyword evidence="10" id="KW-1185">Reference proteome</keyword>
<evidence type="ECO:0000256" key="4">
    <source>
        <dbReference type="ARBA" id="ARBA00022989"/>
    </source>
</evidence>
<evidence type="ECO:0000256" key="7">
    <source>
        <dbReference type="SAM" id="Phobius"/>
    </source>
</evidence>
<dbReference type="PATRIC" id="fig|889306.3.peg.201"/>
<feature type="transmembrane region" description="Helical" evidence="7">
    <location>
        <begin position="65"/>
        <end position="87"/>
    </location>
</feature>
<accession>A0A0C2SCY0</accession>
<dbReference type="PANTHER" id="PTHR30572">
    <property type="entry name" value="MEMBRANE COMPONENT OF TRANSPORTER-RELATED"/>
    <property type="match status" value="1"/>
</dbReference>
<dbReference type="RefSeq" id="WP_052474429.1">
    <property type="nucleotide sequence ID" value="NZ_JXRP01000006.1"/>
</dbReference>
<dbReference type="GO" id="GO:0022857">
    <property type="term" value="F:transmembrane transporter activity"/>
    <property type="evidence" value="ECO:0007669"/>
    <property type="project" value="TreeGrafter"/>
</dbReference>
<keyword evidence="2" id="KW-1003">Cell membrane</keyword>
<organism evidence="9 10">
    <name type="scientific">Jeotgalibacillus soli</name>
    <dbReference type="NCBI Taxonomy" id="889306"/>
    <lineage>
        <taxon>Bacteria</taxon>
        <taxon>Bacillati</taxon>
        <taxon>Bacillota</taxon>
        <taxon>Bacilli</taxon>
        <taxon>Bacillales</taxon>
        <taxon>Caryophanaceae</taxon>
        <taxon>Jeotgalibacillus</taxon>
    </lineage>
</organism>
<protein>
    <recommendedName>
        <fullName evidence="8">ABC3 transporter permease C-terminal domain-containing protein</fullName>
    </recommendedName>
</protein>
<reference evidence="9 10" key="1">
    <citation type="submission" date="2015-01" db="EMBL/GenBank/DDBJ databases">
        <title>Genome sequencing of Jeotgalibacillus soli.</title>
        <authorList>
            <person name="Goh K.M."/>
            <person name="Chan K.-G."/>
            <person name="Yaakop A.S."/>
            <person name="Ee R."/>
            <person name="Gan H.M."/>
            <person name="Chan C.S."/>
        </authorList>
    </citation>
    <scope>NUCLEOTIDE SEQUENCE [LARGE SCALE GENOMIC DNA]</scope>
    <source>
        <strain evidence="9 10">P9</strain>
    </source>
</reference>
<evidence type="ECO:0000256" key="1">
    <source>
        <dbReference type="ARBA" id="ARBA00004651"/>
    </source>
</evidence>
<feature type="domain" description="ABC3 transporter permease C-terminal" evidence="8">
    <location>
        <begin position="1"/>
        <end position="95"/>
    </location>
</feature>
<evidence type="ECO:0000313" key="9">
    <source>
        <dbReference type="EMBL" id="KIL51829.1"/>
    </source>
</evidence>
<keyword evidence="4 7" id="KW-1133">Transmembrane helix</keyword>
<dbReference type="GO" id="GO:0005886">
    <property type="term" value="C:plasma membrane"/>
    <property type="evidence" value="ECO:0007669"/>
    <property type="project" value="UniProtKB-SubCell"/>
</dbReference>
<dbReference type="Pfam" id="PF02687">
    <property type="entry name" value="FtsX"/>
    <property type="match status" value="1"/>
</dbReference>
<dbReference type="AlphaFoldDB" id="A0A0C2SCY0"/>
<evidence type="ECO:0000256" key="6">
    <source>
        <dbReference type="ARBA" id="ARBA00038076"/>
    </source>
</evidence>
<evidence type="ECO:0000259" key="8">
    <source>
        <dbReference type="Pfam" id="PF02687"/>
    </source>
</evidence>
<name>A0A0C2SCY0_9BACL</name>
<comment type="subcellular location">
    <subcellularLocation>
        <location evidence="1">Cell membrane</location>
        <topology evidence="1">Multi-pass membrane protein</topology>
    </subcellularLocation>
</comment>
<proteinExistence type="inferred from homology"/>
<evidence type="ECO:0000256" key="2">
    <source>
        <dbReference type="ARBA" id="ARBA00022475"/>
    </source>
</evidence>
<evidence type="ECO:0000256" key="5">
    <source>
        <dbReference type="ARBA" id="ARBA00023136"/>
    </source>
</evidence>
<sequence>MKAIGANPRVIKRIFLLESSYIGLIGAFVGTFTAYGVSILVNFALPMILEAAFQEELPAGLQFSSIPWSLVVIPVGICLVVTVLSGLRPTKRATEITVLKAMRREV</sequence>
<evidence type="ECO:0000256" key="3">
    <source>
        <dbReference type="ARBA" id="ARBA00022692"/>
    </source>
</evidence>
<dbReference type="EMBL" id="JXRP01000006">
    <property type="protein sequence ID" value="KIL51829.1"/>
    <property type="molecule type" value="Genomic_DNA"/>
</dbReference>
<gene>
    <name evidence="9" type="ORF">KP78_01990</name>
</gene>
<dbReference type="STRING" id="889306.KP78_01990"/>
<comment type="caution">
    <text evidence="9">The sequence shown here is derived from an EMBL/GenBank/DDBJ whole genome shotgun (WGS) entry which is preliminary data.</text>
</comment>
<dbReference type="InterPro" id="IPR050250">
    <property type="entry name" value="Macrolide_Exporter_MacB"/>
</dbReference>
<dbReference type="Proteomes" id="UP000031938">
    <property type="component" value="Unassembled WGS sequence"/>
</dbReference>
<keyword evidence="5 7" id="KW-0472">Membrane</keyword>
<comment type="similarity">
    <text evidence="6">Belongs to the ABC-4 integral membrane protein family.</text>
</comment>
<dbReference type="PANTHER" id="PTHR30572:SF4">
    <property type="entry name" value="ABC TRANSPORTER PERMEASE YTRF"/>
    <property type="match status" value="1"/>
</dbReference>